<dbReference type="RefSeq" id="WP_188174677.1">
    <property type="nucleotide sequence ID" value="NZ_JACVVD010000003.1"/>
</dbReference>
<feature type="transmembrane region" description="Helical" evidence="7">
    <location>
        <begin position="264"/>
        <end position="290"/>
    </location>
</feature>
<evidence type="ECO:0000256" key="3">
    <source>
        <dbReference type="ARBA" id="ARBA00022475"/>
    </source>
</evidence>
<evidence type="ECO:0000256" key="5">
    <source>
        <dbReference type="ARBA" id="ARBA00022989"/>
    </source>
</evidence>
<comment type="caution">
    <text evidence="9">The sequence shown here is derived from an EMBL/GenBank/DDBJ whole genome shotgun (WGS) entry which is preliminary data.</text>
</comment>
<evidence type="ECO:0000256" key="7">
    <source>
        <dbReference type="RuleBase" id="RU363032"/>
    </source>
</evidence>
<dbReference type="InterPro" id="IPR000515">
    <property type="entry name" value="MetI-like"/>
</dbReference>
<accession>A0A926KQ87</accession>
<dbReference type="CDD" id="cd06261">
    <property type="entry name" value="TM_PBP2"/>
    <property type="match status" value="1"/>
</dbReference>
<dbReference type="Pfam" id="PF00528">
    <property type="entry name" value="BPD_transp_1"/>
    <property type="match status" value="1"/>
</dbReference>
<comment type="similarity">
    <text evidence="7">Belongs to the binding-protein-dependent transport system permease family.</text>
</comment>
<reference evidence="9" key="1">
    <citation type="submission" date="2020-09" db="EMBL/GenBank/DDBJ databases">
        <title>Draft Genome Sequence of Paenibacillus sp. WST5.</title>
        <authorList>
            <person name="Bao Z."/>
        </authorList>
    </citation>
    <scope>NUCLEOTIDE SEQUENCE</scope>
    <source>
        <strain evidence="9">WST5</strain>
    </source>
</reference>
<evidence type="ECO:0000256" key="2">
    <source>
        <dbReference type="ARBA" id="ARBA00022448"/>
    </source>
</evidence>
<dbReference type="EMBL" id="JACVVD010000003">
    <property type="protein sequence ID" value="MBD0380931.1"/>
    <property type="molecule type" value="Genomic_DNA"/>
</dbReference>
<keyword evidence="4 7" id="KW-0812">Transmembrane</keyword>
<evidence type="ECO:0000313" key="9">
    <source>
        <dbReference type="EMBL" id="MBD0380931.1"/>
    </source>
</evidence>
<keyword evidence="5 7" id="KW-1133">Transmembrane helix</keyword>
<name>A0A926KQ87_9BACL</name>
<feature type="transmembrane region" description="Helical" evidence="7">
    <location>
        <begin position="12"/>
        <end position="31"/>
    </location>
</feature>
<feature type="domain" description="ABC transmembrane type-1" evidence="8">
    <location>
        <begin position="72"/>
        <end position="286"/>
    </location>
</feature>
<proteinExistence type="inferred from homology"/>
<evidence type="ECO:0000256" key="6">
    <source>
        <dbReference type="ARBA" id="ARBA00023136"/>
    </source>
</evidence>
<feature type="transmembrane region" description="Helical" evidence="7">
    <location>
        <begin position="110"/>
        <end position="130"/>
    </location>
</feature>
<dbReference type="InterPro" id="IPR051393">
    <property type="entry name" value="ABC_transporter_permease"/>
</dbReference>
<dbReference type="InterPro" id="IPR035906">
    <property type="entry name" value="MetI-like_sf"/>
</dbReference>
<organism evidence="9 10">
    <name type="scientific">Paenibacillus sedimenti</name>
    <dbReference type="NCBI Taxonomy" id="2770274"/>
    <lineage>
        <taxon>Bacteria</taxon>
        <taxon>Bacillati</taxon>
        <taxon>Bacillota</taxon>
        <taxon>Bacilli</taxon>
        <taxon>Bacillales</taxon>
        <taxon>Paenibacillaceae</taxon>
        <taxon>Paenibacillus</taxon>
    </lineage>
</organism>
<feature type="transmembrane region" description="Helical" evidence="7">
    <location>
        <begin position="164"/>
        <end position="184"/>
    </location>
</feature>
<evidence type="ECO:0000256" key="1">
    <source>
        <dbReference type="ARBA" id="ARBA00004651"/>
    </source>
</evidence>
<keyword evidence="2 7" id="KW-0813">Transport</keyword>
<keyword evidence="3" id="KW-1003">Cell membrane</keyword>
<dbReference type="PANTHER" id="PTHR30193">
    <property type="entry name" value="ABC TRANSPORTER PERMEASE PROTEIN"/>
    <property type="match status" value="1"/>
</dbReference>
<dbReference type="AlphaFoldDB" id="A0A926KQ87"/>
<dbReference type="GO" id="GO:0055085">
    <property type="term" value="P:transmembrane transport"/>
    <property type="evidence" value="ECO:0007669"/>
    <property type="project" value="InterPro"/>
</dbReference>
<evidence type="ECO:0000259" key="8">
    <source>
        <dbReference type="PROSITE" id="PS50928"/>
    </source>
</evidence>
<sequence length="299" mass="33682">MQQVFGDKKAIAVFVLPALVLFILAGFIPIVQSVYYSMLDWDGIGKGKFVGLALYKDLFFTDTYDMQFVHSVLNTFYLAVLSLVLQLPFAFFLALVLARGNKGEKFYRTLFFIPVTISSAVIGLMFLSILNPNYGLLNTMLEQLGLHAWKHDWLTDEKTALSSIMLPAVWQWVGYYMLLIYAAIKGISEELFDAAKIDGASRWRTTFSIVIPLVTPILKVCIVFAIIGSLKFFDLTFIMTNGTPAPATDVPSTLMYATIFKRNMYGYGSAMAVFMVVECLVFYGVLQWLFRVRGEENGK</sequence>
<keyword evidence="10" id="KW-1185">Reference proteome</keyword>
<dbReference type="GO" id="GO:0005886">
    <property type="term" value="C:plasma membrane"/>
    <property type="evidence" value="ECO:0007669"/>
    <property type="project" value="UniProtKB-SubCell"/>
</dbReference>
<feature type="transmembrane region" description="Helical" evidence="7">
    <location>
        <begin position="205"/>
        <end position="227"/>
    </location>
</feature>
<dbReference type="PANTHER" id="PTHR30193:SF41">
    <property type="entry name" value="DIACETYLCHITOBIOSE UPTAKE SYSTEM PERMEASE PROTEIN NGCF"/>
    <property type="match status" value="1"/>
</dbReference>
<evidence type="ECO:0000256" key="4">
    <source>
        <dbReference type="ARBA" id="ARBA00022692"/>
    </source>
</evidence>
<dbReference type="SUPFAM" id="SSF161098">
    <property type="entry name" value="MetI-like"/>
    <property type="match status" value="1"/>
</dbReference>
<dbReference type="Proteomes" id="UP000650466">
    <property type="component" value="Unassembled WGS sequence"/>
</dbReference>
<dbReference type="Gene3D" id="1.10.3720.10">
    <property type="entry name" value="MetI-like"/>
    <property type="match status" value="1"/>
</dbReference>
<evidence type="ECO:0000313" key="10">
    <source>
        <dbReference type="Proteomes" id="UP000650466"/>
    </source>
</evidence>
<dbReference type="PROSITE" id="PS50928">
    <property type="entry name" value="ABC_TM1"/>
    <property type="match status" value="1"/>
</dbReference>
<comment type="subcellular location">
    <subcellularLocation>
        <location evidence="1 7">Cell membrane</location>
        <topology evidence="1 7">Multi-pass membrane protein</topology>
    </subcellularLocation>
</comment>
<keyword evidence="6 7" id="KW-0472">Membrane</keyword>
<gene>
    <name evidence="9" type="ORF">ICC18_12440</name>
</gene>
<protein>
    <submittedName>
        <fullName evidence="9">Sugar ABC transporter permease</fullName>
    </submittedName>
</protein>
<feature type="transmembrane region" description="Helical" evidence="7">
    <location>
        <begin position="76"/>
        <end position="98"/>
    </location>
</feature>